<dbReference type="GO" id="GO:0004843">
    <property type="term" value="F:cysteine-type deubiquitinase activity"/>
    <property type="evidence" value="ECO:0007669"/>
    <property type="project" value="InterPro"/>
</dbReference>
<comment type="caution">
    <text evidence="3">The sequence shown here is derived from an EMBL/GenBank/DDBJ whole genome shotgun (WGS) entry which is preliminary data.</text>
</comment>
<dbReference type="InterPro" id="IPR028889">
    <property type="entry name" value="USP"/>
</dbReference>
<dbReference type="CDD" id="cd02257">
    <property type="entry name" value="Peptidase_C19"/>
    <property type="match status" value="1"/>
</dbReference>
<feature type="compositionally biased region" description="Low complexity" evidence="1">
    <location>
        <begin position="92"/>
        <end position="116"/>
    </location>
</feature>
<evidence type="ECO:0000256" key="1">
    <source>
        <dbReference type="SAM" id="MobiDB-lite"/>
    </source>
</evidence>
<feature type="compositionally biased region" description="Basic and acidic residues" evidence="1">
    <location>
        <begin position="272"/>
        <end position="288"/>
    </location>
</feature>
<keyword evidence="4" id="KW-1185">Reference proteome</keyword>
<gene>
    <name evidence="3" type="ORF">FN846DRAFT_975260</name>
</gene>
<dbReference type="InterPro" id="IPR038765">
    <property type="entry name" value="Papain-like_cys_pep_sf"/>
</dbReference>
<feature type="region of interest" description="Disordered" evidence="1">
    <location>
        <begin position="521"/>
        <end position="543"/>
    </location>
</feature>
<sequence>MTSVSRPTTPKRAFKSPHPTPTTPIAGPTPSTLSAIIRGNINFVAVSSIKGIHTNDDSSADMLDGILRVQANNARDSSKTGIAIADKHDSPRSISSSPEYSLSRSSSTVSAISTAPTTPPSSAPDSDAGSVGNCSRESSPKKRKYAEAELDPELLYLKSPRKSRKSESTGLVTQTTQTTKSDIEMENTVKPPVTEGSKVEQETDTEMGNTDKSAVITLTTESDIQMETTAKPVVTEGFKVAQKTANDVHVAAKHSSSKERQSAEAGLDEGPDGEKRVVSGPRDAKIGEGDAIEEEEEEEEEDEGSWPPPKVARRETPLETPEEWRGPRKVRGLPNRSVMCYRNAVIQFLSASDAFMLELNAHRKECKIKRHDCVACNLALLYSEHFRKPGQNYRLNSAAESILASFKKLLPAPFNRTSNQEDAHEYFTVLMGAISNQHDHLPEDEKHHHPVYHAFTGSYPNLVKCPKCHYVSRTGYHQPCLILESFNPRTDRAAIRVIPKLCQMFQPLIVDWNCPKCFPKKKGESKVNDTEKEKQAKERKGEKKHVISDAPPFLVINIPRHRVQDQWFVKTRTKAVFPPTLSMPDDEGKAKARYKLKAVIAHWGSSLNSGHYIAYVRKSDTTWTKCDDEQITEVNWDVVKSCDNNNFQACVLGYEKME</sequence>
<feature type="domain" description="USP" evidence="2">
    <location>
        <begin position="331"/>
        <end position="657"/>
    </location>
</feature>
<organism evidence="3 4">
    <name type="scientific">Sphaerosporella brunnea</name>
    <dbReference type="NCBI Taxonomy" id="1250544"/>
    <lineage>
        <taxon>Eukaryota</taxon>
        <taxon>Fungi</taxon>
        <taxon>Dikarya</taxon>
        <taxon>Ascomycota</taxon>
        <taxon>Pezizomycotina</taxon>
        <taxon>Pezizomycetes</taxon>
        <taxon>Pezizales</taxon>
        <taxon>Pyronemataceae</taxon>
        <taxon>Sphaerosporella</taxon>
    </lineage>
</organism>
<dbReference type="InterPro" id="IPR050164">
    <property type="entry name" value="Peptidase_C19"/>
</dbReference>
<dbReference type="PANTHER" id="PTHR24006">
    <property type="entry name" value="UBIQUITIN CARBOXYL-TERMINAL HYDROLASE"/>
    <property type="match status" value="1"/>
</dbReference>
<feature type="region of interest" description="Disordered" evidence="1">
    <location>
        <begin position="75"/>
        <end position="214"/>
    </location>
</feature>
<feature type="compositionally biased region" description="Acidic residues" evidence="1">
    <location>
        <begin position="290"/>
        <end position="304"/>
    </location>
</feature>
<feature type="compositionally biased region" description="Basic and acidic residues" evidence="1">
    <location>
        <begin position="312"/>
        <end position="326"/>
    </location>
</feature>
<dbReference type="Gene3D" id="3.90.70.10">
    <property type="entry name" value="Cysteine proteinases"/>
    <property type="match status" value="1"/>
</dbReference>
<reference evidence="3 4" key="1">
    <citation type="submission" date="2019-09" db="EMBL/GenBank/DDBJ databases">
        <title>Draft genome of the ectomycorrhizal ascomycete Sphaerosporella brunnea.</title>
        <authorList>
            <consortium name="DOE Joint Genome Institute"/>
            <person name="Benucci G.M."/>
            <person name="Marozzi G."/>
            <person name="Antonielli L."/>
            <person name="Sanchez S."/>
            <person name="Marco P."/>
            <person name="Wang X."/>
            <person name="Falini L.B."/>
            <person name="Barry K."/>
            <person name="Haridas S."/>
            <person name="Lipzen A."/>
            <person name="Labutti K."/>
            <person name="Grigoriev I.V."/>
            <person name="Murat C."/>
            <person name="Martin F."/>
            <person name="Albertini E."/>
            <person name="Donnini D."/>
            <person name="Bonito G."/>
        </authorList>
    </citation>
    <scope>NUCLEOTIDE SEQUENCE [LARGE SCALE GENOMIC DNA]</scope>
    <source>
        <strain evidence="3 4">Sb_GMNB300</strain>
    </source>
</reference>
<feature type="region of interest" description="Disordered" evidence="1">
    <location>
        <begin position="1"/>
        <end position="30"/>
    </location>
</feature>
<dbReference type="EMBL" id="VXIS01000355">
    <property type="protein sequence ID" value="KAA8894238.1"/>
    <property type="molecule type" value="Genomic_DNA"/>
</dbReference>
<dbReference type="Proteomes" id="UP000326924">
    <property type="component" value="Unassembled WGS sequence"/>
</dbReference>
<dbReference type="SUPFAM" id="SSF54001">
    <property type="entry name" value="Cysteine proteinases"/>
    <property type="match status" value="1"/>
</dbReference>
<dbReference type="GO" id="GO:0005829">
    <property type="term" value="C:cytosol"/>
    <property type="evidence" value="ECO:0007669"/>
    <property type="project" value="TreeGrafter"/>
</dbReference>
<proteinExistence type="predicted"/>
<dbReference type="PROSITE" id="PS00973">
    <property type="entry name" value="USP_2"/>
    <property type="match status" value="1"/>
</dbReference>
<dbReference type="GO" id="GO:0005634">
    <property type="term" value="C:nucleus"/>
    <property type="evidence" value="ECO:0007669"/>
    <property type="project" value="TreeGrafter"/>
</dbReference>
<dbReference type="PROSITE" id="PS50235">
    <property type="entry name" value="USP_3"/>
    <property type="match status" value="1"/>
</dbReference>
<dbReference type="InterPro" id="IPR001394">
    <property type="entry name" value="Peptidase_C19_UCH"/>
</dbReference>
<dbReference type="PANTHER" id="PTHR24006:SF747">
    <property type="entry name" value="UBIQUITIN CARBOXYL-TERMINAL HYDROLASE 20"/>
    <property type="match status" value="1"/>
</dbReference>
<dbReference type="InterPro" id="IPR018200">
    <property type="entry name" value="USP_CS"/>
</dbReference>
<protein>
    <recommendedName>
        <fullName evidence="2">USP domain-containing protein</fullName>
    </recommendedName>
</protein>
<dbReference type="AlphaFoldDB" id="A0A5J5EHP5"/>
<accession>A0A5J5EHP5</accession>
<dbReference type="GO" id="GO:0016579">
    <property type="term" value="P:protein deubiquitination"/>
    <property type="evidence" value="ECO:0007669"/>
    <property type="project" value="InterPro"/>
</dbReference>
<dbReference type="Pfam" id="PF00443">
    <property type="entry name" value="UCH"/>
    <property type="match status" value="1"/>
</dbReference>
<feature type="region of interest" description="Disordered" evidence="1">
    <location>
        <begin position="249"/>
        <end position="329"/>
    </location>
</feature>
<evidence type="ECO:0000259" key="2">
    <source>
        <dbReference type="PROSITE" id="PS50235"/>
    </source>
</evidence>
<dbReference type="OrthoDB" id="289038at2759"/>
<name>A0A5J5EHP5_9PEZI</name>
<evidence type="ECO:0000313" key="4">
    <source>
        <dbReference type="Proteomes" id="UP000326924"/>
    </source>
</evidence>
<evidence type="ECO:0000313" key="3">
    <source>
        <dbReference type="EMBL" id="KAA8894238.1"/>
    </source>
</evidence>
<dbReference type="InParanoid" id="A0A5J5EHP5"/>